<proteinExistence type="predicted"/>
<dbReference type="InterPro" id="IPR027417">
    <property type="entry name" value="P-loop_NTPase"/>
</dbReference>
<name>A0AAD5UAQ7_9FUNG</name>
<protein>
    <submittedName>
        <fullName evidence="1">Uncharacterized protein</fullName>
    </submittedName>
</protein>
<reference evidence="1" key="1">
    <citation type="submission" date="2020-05" db="EMBL/GenBank/DDBJ databases">
        <title>Phylogenomic resolution of chytrid fungi.</title>
        <authorList>
            <person name="Stajich J.E."/>
            <person name="Amses K."/>
            <person name="Simmons R."/>
            <person name="Seto K."/>
            <person name="Myers J."/>
            <person name="Bonds A."/>
            <person name="Quandt C.A."/>
            <person name="Barry K."/>
            <person name="Liu P."/>
            <person name="Grigoriev I."/>
            <person name="Longcore J.E."/>
            <person name="James T.Y."/>
        </authorList>
    </citation>
    <scope>NUCLEOTIDE SEQUENCE</scope>
    <source>
        <strain evidence="1">PLAUS21</strain>
    </source>
</reference>
<dbReference type="EMBL" id="JADGKB010000141">
    <property type="protein sequence ID" value="KAJ3252448.1"/>
    <property type="molecule type" value="Genomic_DNA"/>
</dbReference>
<gene>
    <name evidence="1" type="ORF">HK103_001569</name>
</gene>
<comment type="caution">
    <text evidence="1">The sequence shown here is derived from an EMBL/GenBank/DDBJ whole genome shotgun (WGS) entry which is preliminary data.</text>
</comment>
<dbReference type="AlphaFoldDB" id="A0AAD5UAQ7"/>
<evidence type="ECO:0000313" key="1">
    <source>
        <dbReference type="EMBL" id="KAJ3252448.1"/>
    </source>
</evidence>
<organism evidence="1 2">
    <name type="scientific">Boothiomyces macroporosus</name>
    <dbReference type="NCBI Taxonomy" id="261099"/>
    <lineage>
        <taxon>Eukaryota</taxon>
        <taxon>Fungi</taxon>
        <taxon>Fungi incertae sedis</taxon>
        <taxon>Chytridiomycota</taxon>
        <taxon>Chytridiomycota incertae sedis</taxon>
        <taxon>Chytridiomycetes</taxon>
        <taxon>Rhizophydiales</taxon>
        <taxon>Terramycetaceae</taxon>
        <taxon>Boothiomyces</taxon>
    </lineage>
</organism>
<accession>A0AAD5UAQ7</accession>
<dbReference type="SUPFAM" id="SSF52540">
    <property type="entry name" value="P-loop containing nucleoside triphosphate hydrolases"/>
    <property type="match status" value="1"/>
</dbReference>
<keyword evidence="2" id="KW-1185">Reference proteome</keyword>
<sequence length="783" mass="90517">MEQITSEINKLSAKIDAIEALLKKPFKNWSEEEKNLYGIEEQEGRKQLRRKEELLREQQNILLRIKEKANAQGRVILIIGDEMDIDITPEQAIESIQQLISLDNGNKNIFSAQDSMETLNMDEGILNLNIKSLNGVPNLLYSEEIYDAEKEIGIEMPIDRLIKIVRKTIVLIGVSGCGKTRTCYDLCRHYWGLYFDCVVDLDFNAMIDKLKPIRPRFKTEKNQQLFEEESEKLIKCLIATRLLVLQTILKLNPNLQCFEWLCIQRGRRSGKLFSIIFDKLSLLPWSVSSEIYKTLKNWFPGDGRIIFDESQHMLDLFKLDYRSTSPNQQNIKTDGDFAFPRSFFSFLSRIVVKSGFSSIWCGTQMRIRSLELMYSATGVKPEEIYIFTDFNFLKPSHIFKLLSMWLNVNLSKHVTLFEEISTLLQGRPRFFTSFLHKLIDSPDIDGCFRSYVRDMTTKFDSSLSNSSPYFFWKERIDWTIQPIESTNYSGFETRLVSDILIKLCLAFLFGDGSSIVYSPDFDLVSTSLVMVTKLSNEWHATMAEPIVLSAGLNYLADQKPQLLMDYFACQLFSPLGPPNLTPQERGHMMECVIALRFIQGWWLESKLKSYLPQWARDLSIQKPLGVIDCRSKESNVNMFVQQLRNAHFPWVIFPSVNAGPDLRYSIFSCYIKTTSTPNSQSTIYVHVDECKKNIETMNPGSWYKSQTSVQNEILPDIKNGQKFIHMRFELPDTAPSMKDTFSCETKANDYVICVNLDSPFALDFFGDSFVKKYREFVSQLLSK</sequence>
<evidence type="ECO:0000313" key="2">
    <source>
        <dbReference type="Proteomes" id="UP001210925"/>
    </source>
</evidence>
<dbReference type="Proteomes" id="UP001210925">
    <property type="component" value="Unassembled WGS sequence"/>
</dbReference>